<dbReference type="EMBL" id="FOJA01000001">
    <property type="protein sequence ID" value="SEW20303.1"/>
    <property type="molecule type" value="Genomic_DNA"/>
</dbReference>
<gene>
    <name evidence="3" type="ORF">SAMN04487945_2146</name>
</gene>
<keyword evidence="4" id="KW-1185">Reference proteome</keyword>
<evidence type="ECO:0000313" key="4">
    <source>
        <dbReference type="Proteomes" id="UP000198518"/>
    </source>
</evidence>
<name>A0A1I0Q0D4_9EURY</name>
<reference evidence="3 4" key="1">
    <citation type="submission" date="2016-10" db="EMBL/GenBank/DDBJ databases">
        <authorList>
            <person name="de Groot N.N."/>
        </authorList>
    </citation>
    <scope>NUCLEOTIDE SEQUENCE [LARGE SCALE GENOMIC DNA]</scope>
    <source>
        <strain evidence="3 4">CGMCC 1.5337</strain>
    </source>
</reference>
<feature type="domain" description="Ig-like" evidence="2">
    <location>
        <begin position="39"/>
        <end position="114"/>
    </location>
</feature>
<protein>
    <recommendedName>
        <fullName evidence="2">Ig-like domain-containing protein</fullName>
    </recommendedName>
</protein>
<organism evidence="3 4">
    <name type="scientific">Halobacterium jilantaiense</name>
    <dbReference type="NCBI Taxonomy" id="355548"/>
    <lineage>
        <taxon>Archaea</taxon>
        <taxon>Methanobacteriati</taxon>
        <taxon>Methanobacteriota</taxon>
        <taxon>Stenosarchaea group</taxon>
        <taxon>Halobacteria</taxon>
        <taxon>Halobacteriales</taxon>
        <taxon>Halobacteriaceae</taxon>
        <taxon>Halobacterium</taxon>
    </lineage>
</organism>
<dbReference type="Proteomes" id="UP000198518">
    <property type="component" value="Unassembled WGS sequence"/>
</dbReference>
<accession>A0A1I0Q0D4</accession>
<sequence length="119" mass="12341">MVAAAGTALTAGSGCLFGSAHRGRADSVSGKVTNDATEQRTVTARLVTSGGGADLEETYELGDYETAEFEVQEPDDDYTLAVEANDGVAGETDWDVTPCSNHVSVAVGGEGVEFRFTQC</sequence>
<evidence type="ECO:0000259" key="2">
    <source>
        <dbReference type="Pfam" id="PF25942"/>
    </source>
</evidence>
<dbReference type="AlphaFoldDB" id="A0A1I0Q0D4"/>
<feature type="region of interest" description="Disordered" evidence="1">
    <location>
        <begin position="16"/>
        <end position="36"/>
    </location>
</feature>
<proteinExistence type="predicted"/>
<dbReference type="InterPro" id="IPR058929">
    <property type="entry name" value="Ig_halo"/>
</dbReference>
<dbReference type="Pfam" id="PF25942">
    <property type="entry name" value="Ig_halo"/>
    <property type="match status" value="1"/>
</dbReference>
<evidence type="ECO:0000256" key="1">
    <source>
        <dbReference type="SAM" id="MobiDB-lite"/>
    </source>
</evidence>
<evidence type="ECO:0000313" key="3">
    <source>
        <dbReference type="EMBL" id="SEW20303.1"/>
    </source>
</evidence>